<evidence type="ECO:0000256" key="2">
    <source>
        <dbReference type="ARBA" id="ARBA00023125"/>
    </source>
</evidence>
<name>F3PSF7_9BACE</name>
<dbReference type="Gene3D" id="1.10.10.60">
    <property type="entry name" value="Homeodomain-like"/>
    <property type="match status" value="2"/>
</dbReference>
<dbReference type="SMART" id="SM00342">
    <property type="entry name" value="HTH_ARAC"/>
    <property type="match status" value="1"/>
</dbReference>
<keyword evidence="2" id="KW-0238">DNA-binding</keyword>
<accession>F3PSF7</accession>
<sequence length="300" mass="35138">MNMEELIKLDHVCQYNEMLGQETLHPLVSVIDFSKCKPRMHSRQRFGFYTIFLKDVKCGDLRYGRNYYDYQEGTLVFLAPGQIAGIANNQKVFQPKGYALVFHPDLLRGTSLARMMPHYTFFSYESNEALHLSEQERKIIIECLHNIEAELQHSIDKHSKSLIVNNIELLLNYCMRFYDRQFITRSNVNKDILTKFEYLLNDYFLSDKPQDIGLPSVQYCAEQLHLSPNYFGDLIKKETGNSPQEHIQLKLINTAKERIFDSSKSISEIAYELGFKYPQHFTRLFKKVVGCSPNEYRQSN</sequence>
<reference evidence="5 6" key="1">
    <citation type="submission" date="2011-02" db="EMBL/GenBank/DDBJ databases">
        <authorList>
            <person name="Weinstock G."/>
            <person name="Sodergren E."/>
            <person name="Clifton S."/>
            <person name="Fulton L."/>
            <person name="Fulton B."/>
            <person name="Courtney L."/>
            <person name="Fronick C."/>
            <person name="Harrison M."/>
            <person name="Strong C."/>
            <person name="Farmer C."/>
            <person name="Delahaunty K."/>
            <person name="Markovic C."/>
            <person name="Hall O."/>
            <person name="Minx P."/>
            <person name="Tomlinson C."/>
            <person name="Mitreva M."/>
            <person name="Hou S."/>
            <person name="Chen J."/>
            <person name="Wollam A."/>
            <person name="Pepin K.H."/>
            <person name="Johnson M."/>
            <person name="Bhonagiri V."/>
            <person name="Zhang X."/>
            <person name="Suruliraj S."/>
            <person name="Warren W."/>
            <person name="Chinwalla A."/>
            <person name="Mardis E.R."/>
            <person name="Wilson R.K."/>
        </authorList>
    </citation>
    <scope>NUCLEOTIDE SEQUENCE [LARGE SCALE GENOMIC DNA]</scope>
    <source>
        <strain evidence="5 6">YIT 12057</strain>
    </source>
</reference>
<dbReference type="Proteomes" id="UP000003416">
    <property type="component" value="Unassembled WGS sequence"/>
</dbReference>
<dbReference type="SUPFAM" id="SSF46689">
    <property type="entry name" value="Homeodomain-like"/>
    <property type="match status" value="1"/>
</dbReference>
<keyword evidence="1" id="KW-0805">Transcription regulation</keyword>
<evidence type="ECO:0000313" key="5">
    <source>
        <dbReference type="EMBL" id="EGF57611.1"/>
    </source>
</evidence>
<dbReference type="InterPro" id="IPR009057">
    <property type="entry name" value="Homeodomain-like_sf"/>
</dbReference>
<proteinExistence type="predicted"/>
<dbReference type="GO" id="GO:0043565">
    <property type="term" value="F:sequence-specific DNA binding"/>
    <property type="evidence" value="ECO:0007669"/>
    <property type="project" value="InterPro"/>
</dbReference>
<keyword evidence="6" id="KW-1185">Reference proteome</keyword>
<protein>
    <submittedName>
        <fullName evidence="5">Transcriptional regulator, AraC family</fullName>
    </submittedName>
</protein>
<dbReference type="PANTHER" id="PTHR43280">
    <property type="entry name" value="ARAC-FAMILY TRANSCRIPTIONAL REGULATOR"/>
    <property type="match status" value="1"/>
</dbReference>
<dbReference type="STRING" id="763034.HMPREF9446_01691"/>
<dbReference type="AlphaFoldDB" id="F3PSF7"/>
<organism evidence="5 6">
    <name type="scientific">Bacteroides fluxus YIT 12057</name>
    <dbReference type="NCBI Taxonomy" id="763034"/>
    <lineage>
        <taxon>Bacteria</taxon>
        <taxon>Pseudomonadati</taxon>
        <taxon>Bacteroidota</taxon>
        <taxon>Bacteroidia</taxon>
        <taxon>Bacteroidales</taxon>
        <taxon>Bacteroidaceae</taxon>
        <taxon>Bacteroides</taxon>
    </lineage>
</organism>
<keyword evidence="3" id="KW-0804">Transcription</keyword>
<feature type="domain" description="HTH araC/xylS-type" evidence="4">
    <location>
        <begin position="198"/>
        <end position="299"/>
    </location>
</feature>
<dbReference type="PRINTS" id="PR00032">
    <property type="entry name" value="HTHARAC"/>
</dbReference>
<dbReference type="PROSITE" id="PS01124">
    <property type="entry name" value="HTH_ARAC_FAMILY_2"/>
    <property type="match status" value="1"/>
</dbReference>
<dbReference type="PANTHER" id="PTHR43280:SF32">
    <property type="entry name" value="TRANSCRIPTIONAL REGULATORY PROTEIN"/>
    <property type="match status" value="1"/>
</dbReference>
<dbReference type="GO" id="GO:0003700">
    <property type="term" value="F:DNA-binding transcription factor activity"/>
    <property type="evidence" value="ECO:0007669"/>
    <property type="project" value="InterPro"/>
</dbReference>
<dbReference type="InterPro" id="IPR020449">
    <property type="entry name" value="Tscrpt_reg_AraC-type_HTH"/>
</dbReference>
<evidence type="ECO:0000256" key="3">
    <source>
        <dbReference type="ARBA" id="ARBA00023163"/>
    </source>
</evidence>
<evidence type="ECO:0000256" key="1">
    <source>
        <dbReference type="ARBA" id="ARBA00023015"/>
    </source>
</evidence>
<dbReference type="EMBL" id="AFBN01000028">
    <property type="protein sequence ID" value="EGF57611.1"/>
    <property type="molecule type" value="Genomic_DNA"/>
</dbReference>
<gene>
    <name evidence="5" type="ORF">HMPREF9446_01691</name>
</gene>
<evidence type="ECO:0000259" key="4">
    <source>
        <dbReference type="PROSITE" id="PS01124"/>
    </source>
</evidence>
<dbReference type="InterPro" id="IPR018060">
    <property type="entry name" value="HTH_AraC"/>
</dbReference>
<dbReference type="eggNOG" id="COG2207">
    <property type="taxonomic scope" value="Bacteria"/>
</dbReference>
<comment type="caution">
    <text evidence="5">The sequence shown here is derived from an EMBL/GenBank/DDBJ whole genome shotgun (WGS) entry which is preliminary data.</text>
</comment>
<dbReference type="HOGENOM" id="CLU_000445_88_11_10"/>
<evidence type="ECO:0000313" key="6">
    <source>
        <dbReference type="Proteomes" id="UP000003416"/>
    </source>
</evidence>
<dbReference type="Pfam" id="PF12833">
    <property type="entry name" value="HTH_18"/>
    <property type="match status" value="1"/>
</dbReference>